<dbReference type="Pfam" id="PF01075">
    <property type="entry name" value="Glyco_transf_9"/>
    <property type="match status" value="1"/>
</dbReference>
<dbReference type="SUPFAM" id="SSF53756">
    <property type="entry name" value="UDP-Glycosyltransferase/glycogen phosphorylase"/>
    <property type="match status" value="1"/>
</dbReference>
<dbReference type="Proteomes" id="UP000177215">
    <property type="component" value="Unassembled WGS sequence"/>
</dbReference>
<dbReference type="PANTHER" id="PTHR30160">
    <property type="entry name" value="TETRAACYLDISACCHARIDE 4'-KINASE-RELATED"/>
    <property type="match status" value="1"/>
</dbReference>
<dbReference type="GO" id="GO:0009244">
    <property type="term" value="P:lipopolysaccharide core region biosynthetic process"/>
    <property type="evidence" value="ECO:0007669"/>
    <property type="project" value="TreeGrafter"/>
</dbReference>
<dbReference type="AlphaFoldDB" id="A0A1F6EWD6"/>
<protein>
    <recommendedName>
        <fullName evidence="5">Heptosyltransferase</fullName>
    </recommendedName>
</protein>
<evidence type="ECO:0000256" key="2">
    <source>
        <dbReference type="ARBA" id="ARBA00022679"/>
    </source>
</evidence>
<comment type="caution">
    <text evidence="3">The sequence shown here is derived from an EMBL/GenBank/DDBJ whole genome shotgun (WGS) entry which is preliminary data.</text>
</comment>
<name>A0A1F6EWD6_9BACT</name>
<evidence type="ECO:0000256" key="1">
    <source>
        <dbReference type="ARBA" id="ARBA00022676"/>
    </source>
</evidence>
<keyword evidence="2" id="KW-0808">Transferase</keyword>
<sequence length="334" mass="36397">MIKKAFTIRASSIGDSLMAKYLLENIRAKYPNARLGLVVASRGAMIRDLLAAYPWLEVIEANRRSPRTLWYLIKNFWRSDLGVTQYTGGTLNLSTKLVARFLARRGALVGFVDHSPLNGLIYDKLLPHHERAGVPRLLECSVLAATGIPVATERMTFEYLPQPELLPRLGLQQKKYVVTGLFSGADARGLSPARKQDLVDALAKALPEMTLVFIGTKSEREKLLQLRLPPRSVIADTSVQEAAALIDQAAGMVSLGTGTSHIAAHLCTPLVVLVACQGLQWVGTDQFGDAPMKVFCRPDACPNGHDYSTYGPCINAVDMTAVAAAAKEFVSKTH</sequence>
<dbReference type="Gene3D" id="3.40.50.2000">
    <property type="entry name" value="Glycogen Phosphorylase B"/>
    <property type="match status" value="2"/>
</dbReference>
<evidence type="ECO:0000313" key="3">
    <source>
        <dbReference type="EMBL" id="OGG77936.1"/>
    </source>
</evidence>
<organism evidence="3 4">
    <name type="scientific">Candidatus Kaiserbacteria bacterium RIFCSPLOWO2_01_FULL_54_24</name>
    <dbReference type="NCBI Taxonomy" id="1798515"/>
    <lineage>
        <taxon>Bacteria</taxon>
        <taxon>Candidatus Kaiseribacteriota</taxon>
    </lineage>
</organism>
<proteinExistence type="predicted"/>
<dbReference type="STRING" id="1798515.A3B35_02135"/>
<dbReference type="InterPro" id="IPR051199">
    <property type="entry name" value="LPS_LOS_Heptosyltrfase"/>
</dbReference>
<dbReference type="EMBL" id="MFMC01000002">
    <property type="protein sequence ID" value="OGG77936.1"/>
    <property type="molecule type" value="Genomic_DNA"/>
</dbReference>
<gene>
    <name evidence="3" type="ORF">A3B35_02135</name>
</gene>
<dbReference type="GO" id="GO:0005829">
    <property type="term" value="C:cytosol"/>
    <property type="evidence" value="ECO:0007669"/>
    <property type="project" value="TreeGrafter"/>
</dbReference>
<evidence type="ECO:0000313" key="4">
    <source>
        <dbReference type="Proteomes" id="UP000177215"/>
    </source>
</evidence>
<dbReference type="GO" id="GO:0008713">
    <property type="term" value="F:ADP-heptose-lipopolysaccharide heptosyltransferase activity"/>
    <property type="evidence" value="ECO:0007669"/>
    <property type="project" value="TreeGrafter"/>
</dbReference>
<reference evidence="3 4" key="1">
    <citation type="journal article" date="2016" name="Nat. Commun.">
        <title>Thousands of microbial genomes shed light on interconnected biogeochemical processes in an aquifer system.</title>
        <authorList>
            <person name="Anantharaman K."/>
            <person name="Brown C.T."/>
            <person name="Hug L.A."/>
            <person name="Sharon I."/>
            <person name="Castelle C.J."/>
            <person name="Probst A.J."/>
            <person name="Thomas B.C."/>
            <person name="Singh A."/>
            <person name="Wilkins M.J."/>
            <person name="Karaoz U."/>
            <person name="Brodie E.L."/>
            <person name="Williams K.H."/>
            <person name="Hubbard S.S."/>
            <person name="Banfield J.F."/>
        </authorList>
    </citation>
    <scope>NUCLEOTIDE SEQUENCE [LARGE SCALE GENOMIC DNA]</scope>
</reference>
<dbReference type="InterPro" id="IPR002201">
    <property type="entry name" value="Glyco_trans_9"/>
</dbReference>
<accession>A0A1F6EWD6</accession>
<keyword evidence="1" id="KW-0328">Glycosyltransferase</keyword>
<evidence type="ECO:0008006" key="5">
    <source>
        <dbReference type="Google" id="ProtNLM"/>
    </source>
</evidence>